<dbReference type="InterPro" id="IPR036291">
    <property type="entry name" value="NAD(P)-bd_dom_sf"/>
</dbReference>
<sequence>MTNTKENVVWITGASSGIGKAMAFEWVRLGYKVVLSARRIELLDEIALEIENAGGEALVVPVDIMEEKSIENAVQNIIDNWERLDIAIANAGFGVFGSIDKLNAKDWNRQLQGNVTGLALTVKYALPHLKQNQGRIGLVGSVGAYLPNPNVGAYGASKAAVHSIGLTLQVELKGTGVSCTTIHPGFVVSEIARIDNEGVWHPERPDPRPANLMWPTDKAAKVMAKAIIKRKRNYIFTNHGRVFVWLQNWFPGLLRTIVSKGAKPK</sequence>
<dbReference type="EC" id="1.-.-.-" evidence="3"/>
<dbReference type="PANTHER" id="PTHR44196:SF1">
    <property type="entry name" value="DEHYDROGENASE_REDUCTASE SDR FAMILY MEMBER 7B"/>
    <property type="match status" value="1"/>
</dbReference>
<dbReference type="EMBL" id="JBHTMY010000002">
    <property type="protein sequence ID" value="MFD1315163.1"/>
    <property type="molecule type" value="Genomic_DNA"/>
</dbReference>
<dbReference type="PANTHER" id="PTHR44196">
    <property type="entry name" value="DEHYDROGENASE/REDUCTASE SDR FAMILY MEMBER 7B"/>
    <property type="match status" value="1"/>
</dbReference>
<reference evidence="4" key="1">
    <citation type="journal article" date="2019" name="Int. J. Syst. Evol. Microbiol.">
        <title>The Global Catalogue of Microorganisms (GCM) 10K type strain sequencing project: providing services to taxonomists for standard genome sequencing and annotation.</title>
        <authorList>
            <consortium name="The Broad Institute Genomics Platform"/>
            <consortium name="The Broad Institute Genome Sequencing Center for Infectious Disease"/>
            <person name="Wu L."/>
            <person name="Ma J."/>
        </authorList>
    </citation>
    <scope>NUCLEOTIDE SEQUENCE [LARGE SCALE GENOMIC DNA]</scope>
    <source>
        <strain evidence="4">CCUG 61485</strain>
    </source>
</reference>
<dbReference type="PRINTS" id="PR00081">
    <property type="entry name" value="GDHRDH"/>
</dbReference>
<protein>
    <submittedName>
        <fullName evidence="3">SDR family NAD(P)-dependent oxidoreductase</fullName>
        <ecNumber evidence="3">1.-.-.-</ecNumber>
    </submittedName>
</protein>
<dbReference type="Pfam" id="PF00106">
    <property type="entry name" value="adh_short"/>
    <property type="match status" value="1"/>
</dbReference>
<dbReference type="GO" id="GO:0016491">
    <property type="term" value="F:oxidoreductase activity"/>
    <property type="evidence" value="ECO:0007669"/>
    <property type="project" value="UniProtKB-KW"/>
</dbReference>
<dbReference type="InterPro" id="IPR002347">
    <property type="entry name" value="SDR_fam"/>
</dbReference>
<evidence type="ECO:0000256" key="1">
    <source>
        <dbReference type="ARBA" id="ARBA00006484"/>
    </source>
</evidence>
<dbReference type="Proteomes" id="UP001597201">
    <property type="component" value="Unassembled WGS sequence"/>
</dbReference>
<comment type="similarity">
    <text evidence="1">Belongs to the short-chain dehydrogenases/reductases (SDR) family.</text>
</comment>
<organism evidence="3 4">
    <name type="scientific">Namhaeicola litoreus</name>
    <dbReference type="NCBI Taxonomy" id="1052145"/>
    <lineage>
        <taxon>Bacteria</taxon>
        <taxon>Pseudomonadati</taxon>
        <taxon>Bacteroidota</taxon>
        <taxon>Flavobacteriia</taxon>
        <taxon>Flavobacteriales</taxon>
        <taxon>Flavobacteriaceae</taxon>
        <taxon>Namhaeicola</taxon>
    </lineage>
</organism>
<dbReference type="SUPFAM" id="SSF51735">
    <property type="entry name" value="NAD(P)-binding Rossmann-fold domains"/>
    <property type="match status" value="1"/>
</dbReference>
<name>A0ABW3Y3P1_9FLAO</name>
<evidence type="ECO:0000256" key="2">
    <source>
        <dbReference type="ARBA" id="ARBA00023002"/>
    </source>
</evidence>
<comment type="caution">
    <text evidence="3">The sequence shown here is derived from an EMBL/GenBank/DDBJ whole genome shotgun (WGS) entry which is preliminary data.</text>
</comment>
<dbReference type="Gene3D" id="3.40.50.720">
    <property type="entry name" value="NAD(P)-binding Rossmann-like Domain"/>
    <property type="match status" value="1"/>
</dbReference>
<dbReference type="RefSeq" id="WP_377177085.1">
    <property type="nucleotide sequence ID" value="NZ_JBHTMY010000002.1"/>
</dbReference>
<proteinExistence type="inferred from homology"/>
<keyword evidence="2 3" id="KW-0560">Oxidoreductase</keyword>
<evidence type="ECO:0000313" key="4">
    <source>
        <dbReference type="Proteomes" id="UP001597201"/>
    </source>
</evidence>
<gene>
    <name evidence="3" type="ORF">ACFQ39_06000</name>
</gene>
<keyword evidence="4" id="KW-1185">Reference proteome</keyword>
<dbReference type="PROSITE" id="PS00061">
    <property type="entry name" value="ADH_SHORT"/>
    <property type="match status" value="1"/>
</dbReference>
<evidence type="ECO:0000313" key="3">
    <source>
        <dbReference type="EMBL" id="MFD1315163.1"/>
    </source>
</evidence>
<dbReference type="InterPro" id="IPR020904">
    <property type="entry name" value="Sc_DH/Rdtase_CS"/>
</dbReference>
<accession>A0ABW3Y3P1</accession>